<name>A0A1F7F4A3_UNCRA</name>
<accession>A0A1F7F4A3</accession>
<evidence type="ECO:0000313" key="1">
    <source>
        <dbReference type="EMBL" id="OGK01494.1"/>
    </source>
</evidence>
<organism evidence="1 2">
    <name type="scientific">Candidatus Raymondbacteria bacterium RIFOXYD12_FULL_49_13</name>
    <dbReference type="NCBI Taxonomy" id="1817890"/>
    <lineage>
        <taxon>Bacteria</taxon>
        <taxon>Raymondiibacteriota</taxon>
    </lineage>
</organism>
<dbReference type="AlphaFoldDB" id="A0A1F7F4A3"/>
<evidence type="ECO:0000313" key="2">
    <source>
        <dbReference type="Proteomes" id="UP000179243"/>
    </source>
</evidence>
<dbReference type="NCBIfam" id="TIGR04183">
    <property type="entry name" value="Por_Secre_tail"/>
    <property type="match status" value="1"/>
</dbReference>
<dbReference type="SUPFAM" id="SSF69304">
    <property type="entry name" value="Tricorn protease N-terminal domain"/>
    <property type="match status" value="1"/>
</dbReference>
<proteinExistence type="predicted"/>
<evidence type="ECO:0008006" key="3">
    <source>
        <dbReference type="Google" id="ProtNLM"/>
    </source>
</evidence>
<protein>
    <recommendedName>
        <fullName evidence="3">Secretion system C-terminal sorting domain-containing protein</fullName>
    </recommendedName>
</protein>
<comment type="caution">
    <text evidence="1">The sequence shown here is derived from an EMBL/GenBank/DDBJ whole genome shotgun (WGS) entry which is preliminary data.</text>
</comment>
<dbReference type="EMBL" id="MFYX01000125">
    <property type="protein sequence ID" value="OGK01494.1"/>
    <property type="molecule type" value="Genomic_DNA"/>
</dbReference>
<sequence>MKIYRIVLFIGILSISFLSAEVLFYSATSEPNPTHTNSGMAIIKSNLATSEKDTLRDKTVIDVSDDGLAMLIVGQMYDFALADTGFRILKTFPSHQFFTGQFSASGDLVSLVDFGNEYFNNKLYSLSLVNDTLELIDSAIYHENIPVFSFSEDKLAYVRYSSLYTDPSDKINNPQELVVCNFTNGSKIVLSDSALDGGDGFSVLQWHPSDSLLYYLSPQGFAEINVFTGQKSFVDSSALLKPFFTDHGNTVIYNNRYGTIFYNRMAMIKDTVYDLLTLDISPDSTKFIGILWSSIAAIGDYNRVALNFYDIEDKTFQVSQDSIFITDGFVRCFWRSLVDVQIQKQAPHGVGSVLTSSPNPFNPATAISYAIPGNGQAELGIYSLAGKLVYRTLVSGSGSFVWDASDQGSGVYVCRLEAAGKVMARRMVCLK</sequence>
<dbReference type="InterPro" id="IPR026444">
    <property type="entry name" value="Secre_tail"/>
</dbReference>
<gene>
    <name evidence="1" type="ORF">A2519_19435</name>
</gene>
<dbReference type="Proteomes" id="UP000179243">
    <property type="component" value="Unassembled WGS sequence"/>
</dbReference>
<reference evidence="1 2" key="1">
    <citation type="journal article" date="2016" name="Nat. Commun.">
        <title>Thousands of microbial genomes shed light on interconnected biogeochemical processes in an aquifer system.</title>
        <authorList>
            <person name="Anantharaman K."/>
            <person name="Brown C.T."/>
            <person name="Hug L.A."/>
            <person name="Sharon I."/>
            <person name="Castelle C.J."/>
            <person name="Probst A.J."/>
            <person name="Thomas B.C."/>
            <person name="Singh A."/>
            <person name="Wilkins M.J."/>
            <person name="Karaoz U."/>
            <person name="Brodie E.L."/>
            <person name="Williams K.H."/>
            <person name="Hubbard S.S."/>
            <person name="Banfield J.F."/>
        </authorList>
    </citation>
    <scope>NUCLEOTIDE SEQUENCE [LARGE SCALE GENOMIC DNA]</scope>
</reference>